<keyword evidence="2" id="KW-1185">Reference proteome</keyword>
<dbReference type="OrthoDB" id="3629012at2"/>
<evidence type="ECO:0000313" key="1">
    <source>
        <dbReference type="EMBL" id="GDY30851.1"/>
    </source>
</evidence>
<gene>
    <name evidence="1" type="ORF">GTS_24840</name>
</gene>
<protein>
    <submittedName>
        <fullName evidence="1">Uncharacterized protein</fullName>
    </submittedName>
</protein>
<organism evidence="1 2">
    <name type="scientific">Gandjariella thermophila</name>
    <dbReference type="NCBI Taxonomy" id="1931992"/>
    <lineage>
        <taxon>Bacteria</taxon>
        <taxon>Bacillati</taxon>
        <taxon>Actinomycetota</taxon>
        <taxon>Actinomycetes</taxon>
        <taxon>Pseudonocardiales</taxon>
        <taxon>Pseudonocardiaceae</taxon>
        <taxon>Gandjariella</taxon>
    </lineage>
</organism>
<dbReference type="RefSeq" id="WP_137813964.1">
    <property type="nucleotide sequence ID" value="NZ_BJFL01000010.1"/>
</dbReference>
<accession>A0A4D4J2Y9</accession>
<dbReference type="EMBL" id="BJFL01000010">
    <property type="protein sequence ID" value="GDY30851.1"/>
    <property type="molecule type" value="Genomic_DNA"/>
</dbReference>
<reference evidence="2" key="1">
    <citation type="submission" date="2019-04" db="EMBL/GenBank/DDBJ databases">
        <title>Draft genome sequence of Pseudonocardiaceae bacterium SL3-2-4.</title>
        <authorList>
            <person name="Ningsih F."/>
            <person name="Yokota A."/>
            <person name="Sakai Y."/>
            <person name="Nanatani K."/>
            <person name="Yabe S."/>
            <person name="Oetari A."/>
            <person name="Sjamsuridzal W."/>
        </authorList>
    </citation>
    <scope>NUCLEOTIDE SEQUENCE [LARGE SCALE GENOMIC DNA]</scope>
    <source>
        <strain evidence="2">SL3-2-4</strain>
    </source>
</reference>
<proteinExistence type="predicted"/>
<dbReference type="AlphaFoldDB" id="A0A4D4J2Y9"/>
<name>A0A4D4J2Y9_9PSEU</name>
<sequence>MSHEESPAKEVAEEVPLTVWWRSRLDRQVHGFDVSAVDPSRVPESFTALCGHVATLEVIEPRSSGMPCVVCLVKVPKPAKLPAAG</sequence>
<dbReference type="Proteomes" id="UP000298860">
    <property type="component" value="Unassembled WGS sequence"/>
</dbReference>
<evidence type="ECO:0000313" key="2">
    <source>
        <dbReference type="Proteomes" id="UP000298860"/>
    </source>
</evidence>
<comment type="caution">
    <text evidence="1">The sequence shown here is derived from an EMBL/GenBank/DDBJ whole genome shotgun (WGS) entry which is preliminary data.</text>
</comment>